<keyword evidence="1" id="KW-0472">Membrane</keyword>
<protein>
    <submittedName>
        <fullName evidence="2">Uncharacterized protein</fullName>
    </submittedName>
</protein>
<keyword evidence="1" id="KW-0812">Transmembrane</keyword>
<dbReference type="EMBL" id="CP061646">
    <property type="protein sequence ID" value="QNX73360.1"/>
    <property type="molecule type" value="Genomic_DNA"/>
</dbReference>
<dbReference type="RefSeq" id="WP_191012859.1">
    <property type="nucleotide sequence ID" value="NZ_CP061550.1"/>
</dbReference>
<keyword evidence="1" id="KW-1133">Transmembrane helix</keyword>
<organism evidence="2 3">
    <name type="scientific">Acinetobacter seifertii</name>
    <dbReference type="NCBI Taxonomy" id="1530123"/>
    <lineage>
        <taxon>Bacteria</taxon>
        <taxon>Pseudomonadati</taxon>
        <taxon>Pseudomonadota</taxon>
        <taxon>Gammaproteobacteria</taxon>
        <taxon>Moraxellales</taxon>
        <taxon>Moraxellaceae</taxon>
        <taxon>Acinetobacter</taxon>
        <taxon>Acinetobacter calcoaceticus/baumannii complex</taxon>
    </lineage>
</organism>
<sequence>MAKISLILKKQNYFKNSMLITSSVLFIFIVVSIYWINALNKEYKHQLNEFEKLNQSYDEYLRIQSAAMKQPEDKSLNLDVFDRIMIARPQNLFFDRMKLSKNSSLQIEGITLKPLEIDEFIHEAALQGVKLQINQVQKDNDQQVHFEIRQGS</sequence>
<evidence type="ECO:0000313" key="3">
    <source>
        <dbReference type="Proteomes" id="UP000516666"/>
    </source>
</evidence>
<gene>
    <name evidence="2" type="ORF">IC776_05720</name>
</gene>
<feature type="transmembrane region" description="Helical" evidence="1">
    <location>
        <begin position="12"/>
        <end position="36"/>
    </location>
</feature>
<dbReference type="Proteomes" id="UP000516666">
    <property type="component" value="Chromosome"/>
</dbReference>
<accession>A0A7H2VAH7</accession>
<evidence type="ECO:0000256" key="1">
    <source>
        <dbReference type="SAM" id="Phobius"/>
    </source>
</evidence>
<proteinExistence type="predicted"/>
<dbReference type="AlphaFoldDB" id="A0A7H2VAH7"/>
<reference evidence="3" key="1">
    <citation type="submission" date="2020-09" db="EMBL/GenBank/DDBJ databases">
        <title>Clinical and molecular characterization of Acinetobacter seifertii in Taiwan.</title>
        <authorList>
            <person name="Li L.-H."/>
            <person name="Yang Y.-S."/>
            <person name="Sun J.-R."/>
            <person name="Huang T.-W."/>
            <person name="Huang W.-C."/>
            <person name="Wang Y.-C."/>
            <person name="Kuo T.-H."/>
            <person name="Kuo S.-C."/>
            <person name="Chen T.-L."/>
        </authorList>
    </citation>
    <scope>NUCLEOTIDE SEQUENCE [LARGE SCALE GENOMIC DNA]</scope>
    <source>
        <strain evidence="3">AS39</strain>
    </source>
</reference>
<evidence type="ECO:0000313" key="2">
    <source>
        <dbReference type="EMBL" id="QNX73360.1"/>
    </source>
</evidence>
<reference evidence="2 3" key="2">
    <citation type="submission" date="2020-09" db="EMBL/GenBank/DDBJ databases">
        <authorList>
            <person name="Chen F.-J."/>
            <person name="Lee Y.-T."/>
        </authorList>
    </citation>
    <scope>NUCLEOTIDE SEQUENCE [LARGE SCALE GENOMIC DNA]</scope>
    <source>
        <strain evidence="2 3">AS39</strain>
    </source>
</reference>
<name>A0A7H2VAH7_9GAMM</name>